<reference evidence="7 8" key="1">
    <citation type="submission" date="2018-04" db="EMBL/GenBank/DDBJ databases">
        <authorList>
            <person name="Zhang X."/>
            <person name="Yuan J."/>
            <person name="Li F."/>
            <person name="Xiang J."/>
        </authorList>
    </citation>
    <scope>NUCLEOTIDE SEQUENCE [LARGE SCALE GENOMIC DNA]</scope>
    <source>
        <tissue evidence="7">Muscle</tissue>
    </source>
</reference>
<dbReference type="InterPro" id="IPR006076">
    <property type="entry name" value="FAD-dep_OxRdtase"/>
</dbReference>
<dbReference type="SUPFAM" id="SSF51905">
    <property type="entry name" value="FAD/NAD(P)-binding domain"/>
    <property type="match status" value="1"/>
</dbReference>
<dbReference type="AlphaFoldDB" id="A0A3R7SVG1"/>
<proteinExistence type="inferred from homology"/>
<dbReference type="InterPro" id="IPR036188">
    <property type="entry name" value="FAD/NAD-bd_sf"/>
</dbReference>
<evidence type="ECO:0000256" key="1">
    <source>
        <dbReference type="ARBA" id="ARBA00001974"/>
    </source>
</evidence>
<name>A0A3R7SVG1_PENVA</name>
<protein>
    <recommendedName>
        <fullName evidence="6">FAD dependent oxidoreductase domain-containing protein</fullName>
    </recommendedName>
</protein>
<dbReference type="EMBL" id="QCYY01001575">
    <property type="protein sequence ID" value="ROT77033.1"/>
    <property type="molecule type" value="Genomic_DNA"/>
</dbReference>
<dbReference type="PANTHER" id="PTHR10961">
    <property type="entry name" value="PEROXISOMAL SARCOSINE OXIDASE"/>
    <property type="match status" value="1"/>
</dbReference>
<evidence type="ECO:0000313" key="8">
    <source>
        <dbReference type="Proteomes" id="UP000283509"/>
    </source>
</evidence>
<dbReference type="Gene3D" id="3.30.9.10">
    <property type="entry name" value="D-Amino Acid Oxidase, subunit A, domain 2"/>
    <property type="match status" value="1"/>
</dbReference>
<dbReference type="GO" id="GO:0050660">
    <property type="term" value="F:flavin adenine dinucleotide binding"/>
    <property type="evidence" value="ECO:0007669"/>
    <property type="project" value="InterPro"/>
</dbReference>
<keyword evidence="4" id="KW-0274">FAD</keyword>
<evidence type="ECO:0000256" key="3">
    <source>
        <dbReference type="ARBA" id="ARBA00022630"/>
    </source>
</evidence>
<comment type="similarity">
    <text evidence="2">Belongs to the MSOX/MTOX family.</text>
</comment>
<dbReference type="Proteomes" id="UP000283509">
    <property type="component" value="Unassembled WGS sequence"/>
</dbReference>
<dbReference type="InterPro" id="IPR045170">
    <property type="entry name" value="MTOX"/>
</dbReference>
<gene>
    <name evidence="7" type="ORF">C7M84_004339</name>
</gene>
<dbReference type="PANTHER" id="PTHR10961:SF10">
    <property type="entry name" value="FAD DEPENDENT OXIDOREDUCTASE DOMAIN-CONTAINING PROTEIN"/>
    <property type="match status" value="1"/>
</dbReference>
<dbReference type="STRING" id="6689.A0A3R7SVG1"/>
<dbReference type="GO" id="GO:0008115">
    <property type="term" value="F:sarcosine oxidase activity"/>
    <property type="evidence" value="ECO:0007669"/>
    <property type="project" value="TreeGrafter"/>
</dbReference>
<reference evidence="7 8" key="2">
    <citation type="submission" date="2019-01" db="EMBL/GenBank/DDBJ databases">
        <title>The decoding of complex shrimp genome reveals the adaptation for benthos swimmer, frequently molting mechanism and breeding impact on genome.</title>
        <authorList>
            <person name="Sun Y."/>
            <person name="Gao Y."/>
            <person name="Yu Y."/>
        </authorList>
    </citation>
    <scope>NUCLEOTIDE SEQUENCE [LARGE SCALE GENOMIC DNA]</scope>
    <source>
        <tissue evidence="7">Muscle</tissue>
    </source>
</reference>
<comment type="cofactor">
    <cofactor evidence="1">
        <name>FAD</name>
        <dbReference type="ChEBI" id="CHEBI:57692"/>
    </cofactor>
</comment>
<keyword evidence="8" id="KW-1185">Reference proteome</keyword>
<keyword evidence="3" id="KW-0285">Flavoprotein</keyword>
<accession>A0A3R7SVG1</accession>
<sequence>MPTLLAPLHQHWHSGKQKMASTKKVFDLVIIGAGMMGSAAAYHSSQIPGTSVCLVGPSEPKVRKEHEIFGCWFDEGRICCRVHEKHTWSVLSSRSIQRYREIEKQTGLNFYSNVGNIQCLEKKEEFESLLQMNQQMTASAEDVSKKWNDIYPFFNFPDDIYILQEKVNAGHISPREQVRAHQTAALQHGTEIVRKIVSTVTPADNPDYKYAGHRILF</sequence>
<evidence type="ECO:0000256" key="4">
    <source>
        <dbReference type="ARBA" id="ARBA00022827"/>
    </source>
</evidence>
<feature type="domain" description="FAD dependent oxidoreductase" evidence="6">
    <location>
        <begin position="27"/>
        <end position="195"/>
    </location>
</feature>
<dbReference type="OrthoDB" id="424974at2759"/>
<dbReference type="Gene3D" id="3.50.50.60">
    <property type="entry name" value="FAD/NAD(P)-binding domain"/>
    <property type="match status" value="1"/>
</dbReference>
<comment type="caution">
    <text evidence="7">The sequence shown here is derived from an EMBL/GenBank/DDBJ whole genome shotgun (WGS) entry which is preliminary data.</text>
</comment>
<evidence type="ECO:0000256" key="2">
    <source>
        <dbReference type="ARBA" id="ARBA00010989"/>
    </source>
</evidence>
<evidence type="ECO:0000256" key="5">
    <source>
        <dbReference type="ARBA" id="ARBA00023002"/>
    </source>
</evidence>
<keyword evidence="5" id="KW-0560">Oxidoreductase</keyword>
<dbReference type="Pfam" id="PF01266">
    <property type="entry name" value="DAO"/>
    <property type="match status" value="1"/>
</dbReference>
<organism evidence="7 8">
    <name type="scientific">Penaeus vannamei</name>
    <name type="common">Whiteleg shrimp</name>
    <name type="synonym">Litopenaeus vannamei</name>
    <dbReference type="NCBI Taxonomy" id="6689"/>
    <lineage>
        <taxon>Eukaryota</taxon>
        <taxon>Metazoa</taxon>
        <taxon>Ecdysozoa</taxon>
        <taxon>Arthropoda</taxon>
        <taxon>Crustacea</taxon>
        <taxon>Multicrustacea</taxon>
        <taxon>Malacostraca</taxon>
        <taxon>Eumalacostraca</taxon>
        <taxon>Eucarida</taxon>
        <taxon>Decapoda</taxon>
        <taxon>Dendrobranchiata</taxon>
        <taxon>Penaeoidea</taxon>
        <taxon>Penaeidae</taxon>
        <taxon>Penaeus</taxon>
    </lineage>
</organism>
<evidence type="ECO:0000259" key="6">
    <source>
        <dbReference type="Pfam" id="PF01266"/>
    </source>
</evidence>
<evidence type="ECO:0000313" key="7">
    <source>
        <dbReference type="EMBL" id="ROT77033.1"/>
    </source>
</evidence>